<dbReference type="InterPro" id="IPR025404">
    <property type="entry name" value="DUF4130"/>
</dbReference>
<dbReference type="Proteomes" id="UP000295504">
    <property type="component" value="Unassembled WGS sequence"/>
</dbReference>
<reference evidence="2 3" key="1">
    <citation type="submission" date="2019-03" db="EMBL/GenBank/DDBJ databases">
        <title>Genomic Encyclopedia of Type Strains, Phase IV (KMG-IV): sequencing the most valuable type-strain genomes for metagenomic binning, comparative biology and taxonomic classification.</title>
        <authorList>
            <person name="Goeker M."/>
        </authorList>
    </citation>
    <scope>NUCLEOTIDE SEQUENCE [LARGE SCALE GENOMIC DNA]</scope>
    <source>
        <strain evidence="2 3">DSM 100013</strain>
    </source>
</reference>
<dbReference type="EMBL" id="SLYC01000029">
    <property type="protein sequence ID" value="TCQ00571.1"/>
    <property type="molecule type" value="Genomic_DNA"/>
</dbReference>
<gene>
    <name evidence="2" type="ORF">EDD79_102919</name>
</gene>
<dbReference type="InterPro" id="IPR023875">
    <property type="entry name" value="DNA_repair_put"/>
</dbReference>
<dbReference type="AlphaFoldDB" id="A0A4R2TC99"/>
<proteinExistence type="predicted"/>
<keyword evidence="3" id="KW-1185">Reference proteome</keyword>
<evidence type="ECO:0000313" key="2">
    <source>
        <dbReference type="EMBL" id="TCQ00571.1"/>
    </source>
</evidence>
<dbReference type="NCBIfam" id="TIGR03915">
    <property type="entry name" value="SAM_7_link_chp"/>
    <property type="match status" value="1"/>
</dbReference>
<protein>
    <submittedName>
        <fullName evidence="2">Putative DNA metabolism protein</fullName>
    </submittedName>
</protein>
<dbReference type="RefSeq" id="WP_132849002.1">
    <property type="nucleotide sequence ID" value="NZ_CP058648.1"/>
</dbReference>
<feature type="domain" description="DUF4130" evidence="1">
    <location>
        <begin position="85"/>
        <end position="243"/>
    </location>
</feature>
<organism evidence="2 3">
    <name type="scientific">Serpentinicella alkaliphila</name>
    <dbReference type="NCBI Taxonomy" id="1734049"/>
    <lineage>
        <taxon>Bacteria</taxon>
        <taxon>Bacillati</taxon>
        <taxon>Bacillota</taxon>
        <taxon>Clostridia</taxon>
        <taxon>Peptostreptococcales</taxon>
        <taxon>Natronincolaceae</taxon>
        <taxon>Serpentinicella</taxon>
    </lineage>
</organism>
<name>A0A4R2TC99_9FIRM</name>
<evidence type="ECO:0000259" key="1">
    <source>
        <dbReference type="Pfam" id="PF13566"/>
    </source>
</evidence>
<comment type="caution">
    <text evidence="2">The sequence shown here is derived from an EMBL/GenBank/DDBJ whole genome shotgun (WGS) entry which is preliminary data.</text>
</comment>
<dbReference type="Pfam" id="PF13566">
    <property type="entry name" value="DUF4130"/>
    <property type="match status" value="1"/>
</dbReference>
<sequence>MIVYVYDGTFEGLLTSIYDSFYRKEIPTRITYMQEEQKDFLTTYINITTDEVKFNKVYNAIKDKISYHSLQNIYYAFLSEQKDCEIAIYNYLRLGFKIGKSIDGYLSNNNVLIINDFSRKVQKERHAMLGLIRFMELDKGLLYAKIQPKYNILSLVSPHFEKRLASENWVIHDENRNKASIYTDGEWYITELKLENEIEISNKEKLFQSLWQNYFHSISIKERKNLKLQQQNMPKRYWVNLIEKNM</sequence>
<accession>A0A4R2TC99</accession>
<evidence type="ECO:0000313" key="3">
    <source>
        <dbReference type="Proteomes" id="UP000295504"/>
    </source>
</evidence>
<dbReference type="OrthoDB" id="5290748at2"/>